<dbReference type="PANTHER" id="PTHR10963:SF55">
    <property type="entry name" value="GLYCOSIDE HYDROLASE FAMILY 16 PROTEIN"/>
    <property type="match status" value="1"/>
</dbReference>
<name>A0A1V9Z6X2_ACHHY</name>
<keyword evidence="4" id="KW-1185">Reference proteome</keyword>
<dbReference type="Gene3D" id="2.60.120.200">
    <property type="match status" value="1"/>
</dbReference>
<organism evidence="3 4">
    <name type="scientific">Achlya hypogyna</name>
    <name type="common">Oomycete</name>
    <name type="synonym">Protoachlya hypogyna</name>
    <dbReference type="NCBI Taxonomy" id="1202772"/>
    <lineage>
        <taxon>Eukaryota</taxon>
        <taxon>Sar</taxon>
        <taxon>Stramenopiles</taxon>
        <taxon>Oomycota</taxon>
        <taxon>Saprolegniomycetes</taxon>
        <taxon>Saprolegniales</taxon>
        <taxon>Achlyaceae</taxon>
        <taxon>Achlya</taxon>
    </lineage>
</organism>
<protein>
    <recommendedName>
        <fullName evidence="2">GH16 domain-containing protein</fullName>
    </recommendedName>
</protein>
<dbReference type="AlphaFoldDB" id="A0A1V9Z6X2"/>
<dbReference type="GO" id="GO:0005975">
    <property type="term" value="P:carbohydrate metabolic process"/>
    <property type="evidence" value="ECO:0007669"/>
    <property type="project" value="InterPro"/>
</dbReference>
<dbReference type="EMBL" id="JNBR01000397">
    <property type="protein sequence ID" value="OQR93736.1"/>
    <property type="molecule type" value="Genomic_DNA"/>
</dbReference>
<accession>A0A1V9Z6X2</accession>
<evidence type="ECO:0000259" key="2">
    <source>
        <dbReference type="PROSITE" id="PS51762"/>
    </source>
</evidence>
<dbReference type="OrthoDB" id="4781at2759"/>
<dbReference type="InterPro" id="IPR013320">
    <property type="entry name" value="ConA-like_dom_sf"/>
</dbReference>
<dbReference type="Proteomes" id="UP000243579">
    <property type="component" value="Unassembled WGS sequence"/>
</dbReference>
<dbReference type="InterPro" id="IPR000757">
    <property type="entry name" value="Beta-glucanase-like"/>
</dbReference>
<comment type="caution">
    <text evidence="3">The sequence shown here is derived from an EMBL/GenBank/DDBJ whole genome shotgun (WGS) entry which is preliminary data.</text>
</comment>
<dbReference type="Pfam" id="PF00722">
    <property type="entry name" value="Glyco_hydro_16"/>
    <property type="match status" value="1"/>
</dbReference>
<dbReference type="CDD" id="cd08023">
    <property type="entry name" value="GH16_laminarinase_like"/>
    <property type="match status" value="1"/>
</dbReference>
<evidence type="ECO:0000313" key="4">
    <source>
        <dbReference type="Proteomes" id="UP000243579"/>
    </source>
</evidence>
<gene>
    <name evidence="3" type="ORF">ACHHYP_02325</name>
</gene>
<reference evidence="3 4" key="1">
    <citation type="journal article" date="2014" name="Genome Biol. Evol.">
        <title>The secreted proteins of Achlya hypogyna and Thraustotheca clavata identify the ancestral oomycete secretome and reveal gene acquisitions by horizontal gene transfer.</title>
        <authorList>
            <person name="Misner I."/>
            <person name="Blouin N."/>
            <person name="Leonard G."/>
            <person name="Richards T.A."/>
            <person name="Lane C.E."/>
        </authorList>
    </citation>
    <scope>NUCLEOTIDE SEQUENCE [LARGE SCALE GENOMIC DNA]</scope>
    <source>
        <strain evidence="3 4">ATCC 48635</strain>
    </source>
</reference>
<sequence>MAICTDDSLKNATSISTIMSVPNVTEMPTIDFPNLAWHLTFEDNFETLDRTRWSLLDECSTQNGCVHNAEEQVYLSSQVRVEAGSLVLEATNESHTSVVSGTRQYRSGKVDSAHFFAQQYGRFEARIKLPVGRGMLMPHGGRCWPTDGEIDIMEYVGQFPNHIHGNYHFGPSCNHNLHDDQNVCGVTGKPKKVVLNDAYHIYAVEWTPTSLVWFFDGQLYYKLDSSQCKNKKLFFIPNKPFYIIFNLAVGGSWPGSPTAATIFPQRMYVDYVRVYKQGISHDV</sequence>
<dbReference type="SUPFAM" id="SSF49899">
    <property type="entry name" value="Concanavalin A-like lectins/glucanases"/>
    <property type="match status" value="1"/>
</dbReference>
<feature type="domain" description="GH16" evidence="2">
    <location>
        <begin position="14"/>
        <end position="280"/>
    </location>
</feature>
<evidence type="ECO:0000256" key="1">
    <source>
        <dbReference type="ARBA" id="ARBA00006865"/>
    </source>
</evidence>
<dbReference type="PANTHER" id="PTHR10963">
    <property type="entry name" value="GLYCOSYL HYDROLASE-RELATED"/>
    <property type="match status" value="1"/>
</dbReference>
<proteinExistence type="inferred from homology"/>
<dbReference type="PROSITE" id="PS51762">
    <property type="entry name" value="GH16_2"/>
    <property type="match status" value="1"/>
</dbReference>
<dbReference type="InterPro" id="IPR050546">
    <property type="entry name" value="Glycosyl_Hydrlase_16"/>
</dbReference>
<comment type="similarity">
    <text evidence="1">Belongs to the glycosyl hydrolase 16 family.</text>
</comment>
<dbReference type="STRING" id="1202772.A0A1V9Z6X2"/>
<evidence type="ECO:0000313" key="3">
    <source>
        <dbReference type="EMBL" id="OQR93736.1"/>
    </source>
</evidence>
<dbReference type="GO" id="GO:0004553">
    <property type="term" value="F:hydrolase activity, hydrolyzing O-glycosyl compounds"/>
    <property type="evidence" value="ECO:0007669"/>
    <property type="project" value="InterPro"/>
</dbReference>